<dbReference type="InterPro" id="IPR041198">
    <property type="entry name" value="GGA_N-GAT"/>
</dbReference>
<reference evidence="9" key="2">
    <citation type="submission" date="2022-06" db="UniProtKB">
        <authorList>
            <consortium name="EnsemblMetazoa"/>
        </authorList>
    </citation>
    <scope>IDENTIFICATION</scope>
    <source>
        <strain evidence="9">DF5081</strain>
    </source>
</reference>
<dbReference type="PANTHER" id="PTHR45905">
    <property type="entry name" value="GOLGI-LOCALIZED, GAMMA-ADAPTIN EAR CONTAINING, ARF BINDING PROTEIN"/>
    <property type="match status" value="1"/>
</dbReference>
<evidence type="ECO:0000256" key="4">
    <source>
        <dbReference type="ARBA" id="ARBA00022448"/>
    </source>
</evidence>
<evidence type="ECO:0000256" key="6">
    <source>
        <dbReference type="ARBA" id="ARBA00022927"/>
    </source>
</evidence>
<dbReference type="GO" id="GO:0031267">
    <property type="term" value="F:small GTPase binding"/>
    <property type="evidence" value="ECO:0007669"/>
    <property type="project" value="InterPro"/>
</dbReference>
<evidence type="ECO:0000313" key="10">
    <source>
        <dbReference type="Proteomes" id="UP000005237"/>
    </source>
</evidence>
<feature type="domain" description="GAT" evidence="8">
    <location>
        <begin position="170"/>
        <end position="303"/>
    </location>
</feature>
<comment type="subcellular location">
    <subcellularLocation>
        <location evidence="2">Early endosome</location>
    </subcellularLocation>
    <subcellularLocation>
        <location evidence="1">Golgi apparatus</location>
        <location evidence="1">trans-Golgi network membrane</location>
        <topology evidence="1">Peripheral membrane protein</topology>
    </subcellularLocation>
</comment>
<keyword evidence="5" id="KW-0832">Ubl conjugation</keyword>
<organism evidence="9 10">
    <name type="scientific">Caenorhabditis japonica</name>
    <dbReference type="NCBI Taxonomy" id="281687"/>
    <lineage>
        <taxon>Eukaryota</taxon>
        <taxon>Metazoa</taxon>
        <taxon>Ecdysozoa</taxon>
        <taxon>Nematoda</taxon>
        <taxon>Chromadorea</taxon>
        <taxon>Rhabditida</taxon>
        <taxon>Rhabditina</taxon>
        <taxon>Rhabditomorpha</taxon>
        <taxon>Rhabditoidea</taxon>
        <taxon>Rhabditidae</taxon>
        <taxon>Peloderinae</taxon>
        <taxon>Caenorhabditis</taxon>
    </lineage>
</organism>
<dbReference type="PROSITE" id="PS50179">
    <property type="entry name" value="VHS"/>
    <property type="match status" value="1"/>
</dbReference>
<protein>
    <submittedName>
        <fullName evidence="9">Uncharacterized protein</fullName>
    </submittedName>
</protein>
<dbReference type="AlphaFoldDB" id="A0A8R1DS95"/>
<dbReference type="SMART" id="SM00288">
    <property type="entry name" value="VHS"/>
    <property type="match status" value="1"/>
</dbReference>
<name>A0A8R1DS95_CAEJA</name>
<evidence type="ECO:0000256" key="1">
    <source>
        <dbReference type="ARBA" id="ARBA00004150"/>
    </source>
</evidence>
<dbReference type="InterPro" id="IPR002014">
    <property type="entry name" value="VHS_dom"/>
</dbReference>
<dbReference type="Pfam" id="PF00790">
    <property type="entry name" value="VHS"/>
    <property type="match status" value="1"/>
</dbReference>
<dbReference type="GO" id="GO:0005802">
    <property type="term" value="C:trans-Golgi network"/>
    <property type="evidence" value="ECO:0007669"/>
    <property type="project" value="InterPro"/>
</dbReference>
<dbReference type="InterPro" id="IPR027422">
    <property type="entry name" value="GGA1-3"/>
</dbReference>
<dbReference type="Gene3D" id="1.20.5.170">
    <property type="match status" value="1"/>
</dbReference>
<evidence type="ECO:0000256" key="3">
    <source>
        <dbReference type="ARBA" id="ARBA00008099"/>
    </source>
</evidence>
<comment type="similarity">
    <text evidence="3">Belongs to the GGA protein family.</text>
</comment>
<evidence type="ECO:0000313" key="9">
    <source>
        <dbReference type="EnsemblMetazoa" id="CJA10850.1"/>
    </source>
</evidence>
<evidence type="ECO:0000259" key="8">
    <source>
        <dbReference type="PROSITE" id="PS50909"/>
    </source>
</evidence>
<proteinExistence type="inferred from homology"/>
<dbReference type="GO" id="GO:0043130">
    <property type="term" value="F:ubiquitin binding"/>
    <property type="evidence" value="ECO:0007669"/>
    <property type="project" value="InterPro"/>
</dbReference>
<dbReference type="Gene3D" id="1.25.40.90">
    <property type="match status" value="1"/>
</dbReference>
<dbReference type="InterPro" id="IPR004152">
    <property type="entry name" value="GAT_dom"/>
</dbReference>
<dbReference type="SUPFAM" id="SSF48464">
    <property type="entry name" value="ENTH/VHS domain"/>
    <property type="match status" value="1"/>
</dbReference>
<dbReference type="Proteomes" id="UP000005237">
    <property type="component" value="Unassembled WGS sequence"/>
</dbReference>
<dbReference type="Pfam" id="PF18308">
    <property type="entry name" value="GGA_N-GAT"/>
    <property type="match status" value="1"/>
</dbReference>
<dbReference type="PANTHER" id="PTHR45905:SF1">
    <property type="entry name" value="GOLGI-LOCALIZED, GAMMA-ADAPTIN EAR CONTAINING, ARF BINDING PROTEIN"/>
    <property type="match status" value="1"/>
</dbReference>
<keyword evidence="4" id="KW-0813">Transport</keyword>
<dbReference type="GO" id="GO:0035091">
    <property type="term" value="F:phosphatidylinositol binding"/>
    <property type="evidence" value="ECO:0007669"/>
    <property type="project" value="InterPro"/>
</dbReference>
<evidence type="ECO:0000259" key="7">
    <source>
        <dbReference type="PROSITE" id="PS50179"/>
    </source>
</evidence>
<dbReference type="GO" id="GO:0006886">
    <property type="term" value="P:intracellular protein transport"/>
    <property type="evidence" value="ECO:0007669"/>
    <property type="project" value="InterPro"/>
</dbReference>
<evidence type="ECO:0000256" key="2">
    <source>
        <dbReference type="ARBA" id="ARBA00004412"/>
    </source>
</evidence>
<dbReference type="GO" id="GO:0034394">
    <property type="term" value="P:protein localization to cell surface"/>
    <property type="evidence" value="ECO:0007669"/>
    <property type="project" value="TreeGrafter"/>
</dbReference>
<dbReference type="GO" id="GO:0009306">
    <property type="term" value="P:protein secretion"/>
    <property type="evidence" value="ECO:0007669"/>
    <property type="project" value="EnsemblMetazoa"/>
</dbReference>
<sequence>MDKESPRPIDYWVCRATDRFIGSAERSKALDFIIESIHTDSVTAVAVDLFSHKLSSPSHEEAMLTVFALDYLVRNGGEKVHERCGRYRFLNELVKLLAPKYNGKITSDALKNEIIKLLFIWQLSIKHIPKYKQVYDSLKSSKIILEDPQVQETEVPVFQAPPARSSVFDDESQALLLKSLLSSNRPEDLQTANNLIKSLVETEEHKLVKIHERRKNLDQAVYLCKLIEQLQLNKVVETIGLSEYSSDNESTLQRLIEEVSETQETIYGYAHELAETNDPCLEEVLNINDLINKTLPKREEPRTGNRAPPSERVQCEFTLLIEGSLLNNMIESEFADEPVVTNFQTAQQRTPEKESKETANSIFETDFLSGQRLPAVAKAPTLNELKPCTTITLEELDVLAPAAPVEPASLSPKTIPETIELDPSSIVIRNRFPLVILDSKGVRILLYWCQSHLSVSNIHSYVVVIQNHNNFTIKDVTLSLKTNDKNVIIRLQSLTRDLAGFNIFGQQETINLLLCVQQLNDVKDVELDFTMEYRRKVESAISGSFVLTLIPEHTFNLNF</sequence>
<dbReference type="EnsemblMetazoa" id="CJA10850.1">
    <property type="protein sequence ID" value="CJA10850.1"/>
    <property type="gene ID" value="WBGene00130054"/>
</dbReference>
<keyword evidence="6" id="KW-0653">Protein transport</keyword>
<feature type="domain" description="VHS" evidence="7">
    <location>
        <begin position="16"/>
        <end position="146"/>
    </location>
</feature>
<dbReference type="SUPFAM" id="SSF89009">
    <property type="entry name" value="GAT-like domain"/>
    <property type="match status" value="1"/>
</dbReference>
<keyword evidence="10" id="KW-1185">Reference proteome</keyword>
<accession>A0A8R1DS95</accession>
<dbReference type="GO" id="GO:0005769">
    <property type="term" value="C:early endosome"/>
    <property type="evidence" value="ECO:0007669"/>
    <property type="project" value="UniProtKB-SubCell"/>
</dbReference>
<reference evidence="10" key="1">
    <citation type="submission" date="2010-08" db="EMBL/GenBank/DDBJ databases">
        <authorList>
            <consortium name="Caenorhabditis japonica Sequencing Consortium"/>
            <person name="Wilson R.K."/>
        </authorList>
    </citation>
    <scope>NUCLEOTIDE SEQUENCE [LARGE SCALE GENOMIC DNA]</scope>
    <source>
        <strain evidence="10">DF5081</strain>
    </source>
</reference>
<dbReference type="InterPro" id="IPR008942">
    <property type="entry name" value="ENTH_VHS"/>
</dbReference>
<evidence type="ECO:0000256" key="5">
    <source>
        <dbReference type="ARBA" id="ARBA00022843"/>
    </source>
</evidence>
<dbReference type="PROSITE" id="PS50909">
    <property type="entry name" value="GAT"/>
    <property type="match status" value="1"/>
</dbReference>
<dbReference type="GO" id="GO:0006893">
    <property type="term" value="P:Golgi to plasma membrane transport"/>
    <property type="evidence" value="ECO:0007669"/>
    <property type="project" value="TreeGrafter"/>
</dbReference>